<dbReference type="AlphaFoldDB" id="A0AAF5PQ60"/>
<evidence type="ECO:0000313" key="2">
    <source>
        <dbReference type="WBParaSite" id="mrna-Wban_03955"/>
    </source>
</evidence>
<dbReference type="Proteomes" id="UP000093561">
    <property type="component" value="Unassembled WGS sequence"/>
</dbReference>
<accession>A0AAF5PQ60</accession>
<reference evidence="1" key="1">
    <citation type="submission" date="2015-03" db="EMBL/GenBank/DDBJ databases">
        <title>Wuchereria bancrofti Genome Sequencing Papua New Guinea Strain.</title>
        <authorList>
            <person name="Small S.T."/>
            <person name="Serre D."/>
            <person name="Zimmerman P.A."/>
        </authorList>
    </citation>
    <scope>NUCLEOTIDE SEQUENCE [LARGE SCALE GENOMIC DNA]</scope>
    <source>
        <strain evidence="1">pt0022</strain>
    </source>
</reference>
<organism evidence="1 2">
    <name type="scientific">Wuchereria bancrofti</name>
    <dbReference type="NCBI Taxonomy" id="6293"/>
    <lineage>
        <taxon>Eukaryota</taxon>
        <taxon>Metazoa</taxon>
        <taxon>Ecdysozoa</taxon>
        <taxon>Nematoda</taxon>
        <taxon>Chromadorea</taxon>
        <taxon>Rhabditida</taxon>
        <taxon>Spirurina</taxon>
        <taxon>Spiruromorpha</taxon>
        <taxon>Filarioidea</taxon>
        <taxon>Onchocercidae</taxon>
        <taxon>Wuchereria</taxon>
    </lineage>
</organism>
<reference evidence="2" key="3">
    <citation type="submission" date="2024-02" db="UniProtKB">
        <authorList>
            <consortium name="WormBaseParasite"/>
        </authorList>
    </citation>
    <scope>IDENTIFICATION</scope>
    <source>
        <strain evidence="2">pt0022</strain>
    </source>
</reference>
<dbReference type="WBParaSite" id="mrna-Wban_03955">
    <property type="protein sequence ID" value="mrna-Wban_03955"/>
    <property type="gene ID" value="Wban_03955"/>
</dbReference>
<protein>
    <submittedName>
        <fullName evidence="2">Uncharacterized protein</fullName>
    </submittedName>
</protein>
<reference evidence="1" key="2">
    <citation type="journal article" date="2016" name="Mol. Ecol.">
        <title>Population genomics of the filarial nematode parasite Wuchereria bancrofti from mosquitoes.</title>
        <authorList>
            <person name="Small S.T."/>
            <person name="Reimer L.J."/>
            <person name="Tisch D.J."/>
            <person name="King C.L."/>
            <person name="Christensen B.M."/>
            <person name="Siba P.M."/>
            <person name="Kazura J.W."/>
            <person name="Serre D."/>
            <person name="Zimmerman P.A."/>
        </authorList>
    </citation>
    <scope>NUCLEOTIDE SEQUENCE</scope>
    <source>
        <strain evidence="1">pt0022</strain>
    </source>
</reference>
<evidence type="ECO:0000313" key="1">
    <source>
        <dbReference type="Proteomes" id="UP000093561"/>
    </source>
</evidence>
<name>A0AAF5PQ60_WUCBA</name>
<proteinExistence type="predicted"/>
<sequence length="35" mass="4123">MLFLDILPLGKLKYRSLSVEKNRMQFKRNKGATIL</sequence>